<comment type="subcellular location">
    <subcellularLocation>
        <location evidence="1">Nucleus</location>
    </subcellularLocation>
</comment>
<protein>
    <recommendedName>
        <fullName evidence="8">G-patch domain-containing protein</fullName>
    </recommendedName>
</protein>
<reference evidence="9 10" key="1">
    <citation type="submission" date="2018-08" db="EMBL/GenBank/DDBJ databases">
        <title>Draft genome of the lignicolous fungus Coniochaeta pulveracea.</title>
        <authorList>
            <person name="Borstlap C.J."/>
            <person name="De Witt R.N."/>
            <person name="Botha A."/>
            <person name="Volschenk H."/>
        </authorList>
    </citation>
    <scope>NUCLEOTIDE SEQUENCE [LARGE SCALE GENOMIC DNA]</scope>
    <source>
        <strain evidence="9 10">CAB683</strain>
    </source>
</reference>
<dbReference type="AlphaFoldDB" id="A0A420Y4V1"/>
<dbReference type="PANTHER" id="PTHR23329:SF1">
    <property type="entry name" value="TUFTELIN-INTERACTING PROTEIN 11"/>
    <property type="match status" value="1"/>
</dbReference>
<dbReference type="PROSITE" id="PS50174">
    <property type="entry name" value="G_PATCH"/>
    <property type="match status" value="1"/>
</dbReference>
<comment type="similarity">
    <text evidence="2">Belongs to the TFP11/STIP family.</text>
</comment>
<feature type="region of interest" description="Disordered" evidence="7">
    <location>
        <begin position="1"/>
        <end position="245"/>
    </location>
</feature>
<organism evidence="9 10">
    <name type="scientific">Coniochaeta pulveracea</name>
    <dbReference type="NCBI Taxonomy" id="177199"/>
    <lineage>
        <taxon>Eukaryota</taxon>
        <taxon>Fungi</taxon>
        <taxon>Dikarya</taxon>
        <taxon>Ascomycota</taxon>
        <taxon>Pezizomycotina</taxon>
        <taxon>Sordariomycetes</taxon>
        <taxon>Sordariomycetidae</taxon>
        <taxon>Coniochaetales</taxon>
        <taxon>Coniochaetaceae</taxon>
        <taxon>Coniochaeta</taxon>
    </lineage>
</organism>
<proteinExistence type="inferred from homology"/>
<dbReference type="SMART" id="SM00443">
    <property type="entry name" value="G_patch"/>
    <property type="match status" value="1"/>
</dbReference>
<dbReference type="InterPro" id="IPR045211">
    <property type="entry name" value="TFP11/STIP/Ntr1"/>
</dbReference>
<dbReference type="Pfam" id="PF12457">
    <property type="entry name" value="TIP_N"/>
    <property type="match status" value="1"/>
</dbReference>
<dbReference type="GO" id="GO:0071008">
    <property type="term" value="C:U2-type post-mRNA release spliceosomal complex"/>
    <property type="evidence" value="ECO:0007669"/>
    <property type="project" value="TreeGrafter"/>
</dbReference>
<comment type="caution">
    <text evidence="9">The sequence shown here is derived from an EMBL/GenBank/DDBJ whole genome shotgun (WGS) entry which is preliminary data.</text>
</comment>
<evidence type="ECO:0000256" key="1">
    <source>
        <dbReference type="ARBA" id="ARBA00004123"/>
    </source>
</evidence>
<dbReference type="EMBL" id="QVQW01000049">
    <property type="protein sequence ID" value="RKU42912.1"/>
    <property type="molecule type" value="Genomic_DNA"/>
</dbReference>
<evidence type="ECO:0000256" key="6">
    <source>
        <dbReference type="ARBA" id="ARBA00023242"/>
    </source>
</evidence>
<evidence type="ECO:0000313" key="10">
    <source>
        <dbReference type="Proteomes" id="UP000275385"/>
    </source>
</evidence>
<feature type="domain" description="G-patch" evidence="8">
    <location>
        <begin position="246"/>
        <end position="292"/>
    </location>
</feature>
<dbReference type="Pfam" id="PF01585">
    <property type="entry name" value="G-patch"/>
    <property type="match status" value="1"/>
</dbReference>
<gene>
    <name evidence="9" type="ORF">DL546_002303</name>
</gene>
<evidence type="ECO:0000256" key="7">
    <source>
        <dbReference type="SAM" id="MobiDB-lite"/>
    </source>
</evidence>
<dbReference type="STRING" id="177199.A0A420Y4V1"/>
<evidence type="ECO:0000256" key="2">
    <source>
        <dbReference type="ARBA" id="ARBA00010900"/>
    </source>
</evidence>
<name>A0A420Y4V1_9PEZI</name>
<accession>A0A420Y4V1</accession>
<keyword evidence="10" id="KW-1185">Reference proteome</keyword>
<keyword evidence="3" id="KW-0507">mRNA processing</keyword>
<feature type="compositionally biased region" description="Basic and acidic residues" evidence="7">
    <location>
        <begin position="290"/>
        <end position="311"/>
    </location>
</feature>
<keyword evidence="6" id="KW-0539">Nucleus</keyword>
<dbReference type="Pfam" id="PF07842">
    <property type="entry name" value="GCFC"/>
    <property type="match status" value="1"/>
</dbReference>
<feature type="compositionally biased region" description="Low complexity" evidence="7">
    <location>
        <begin position="332"/>
        <end position="345"/>
    </location>
</feature>
<dbReference type="GO" id="GO:0000390">
    <property type="term" value="P:spliceosomal complex disassembly"/>
    <property type="evidence" value="ECO:0007669"/>
    <property type="project" value="InterPro"/>
</dbReference>
<keyword evidence="5" id="KW-0508">mRNA splicing</keyword>
<sequence length="958" mass="106315">MDRSFEPSKLTKSTAEDYSSSDSDSANEDDYRVPSTNPNDDEFADFNPRKRRRTGANAKESAALGIFGSDSEDERPGGGRWKHKPLRAKGVSFVSSTDQKHDAAGDEYTEEEQDDEKDDEDDFRPSLKAPASEDDDDEDEATHGAGLGFGGAGSAANTASAVPKPWMLPKVQGKQGNGTGTPRQAFTRPTFDQDTPLGMGFTPSSASAPVLKAQDDDSPPPRAGMPSAFASTGKGGGGGKGKAKGMSSFAAKMMAKMGYVEGQGLGKEGQGRNVVIEANLRPQRIGLGAVKEKTEQERAEEKRQARLRGEVLVDSDEEEKKKKAARKKKALSGGVSSGAASGTSTPKRATKPRYLTMDEIKKAAPGLDIPDAFTPILDLTGPGKKMLTSSSGLMTPTAGVVPETAEAAESRKLVRRAQNDLMAILEEWQSLKQRKAYIDLELQQEQQDLDGYSESLGVNQAIVATCTRLSQEPAVTEVDRQTGLSRRLSQIFAELRSATGQLSDAILPQVQDELTTTAVAAIHPTFKQYLELWDPLGEPKPRFLDDLTSVAKLLNLVGTHKSHRRKTGTPYEAMMYKVWLPKMASAVREWNVRDSDQMLALFEAWEKLMPNFVRTQLLGHDIVRKLDDAVAKWEPKRKRQSALPHVWIFPWLQYLPAHHLDPTSATGLVADVKRKFRQLIDVWEFSRGVIPGLKQWKEVLRPSRSQDQWKPLVMKHILPSMARYLHSKFKVDPQDQEPYLEMLTGLFEWLDVVSPSMVGEVVVAEVFPMWHEVLYQWLITDEANYEEIGQWFEWWKDEVFPEEIKNLPSITAEFDKGTALVEQALDLGDRVKTDLPPPQTGPALQVTKSDSKGKSHQRRARQAEPQPTPSNDEAPPPTTFKSIVEDWCQANDLQFIPERKKVHAEGPLYRITARGDGKGGVLVYFKGDRMFADTRKDGVVEVRADREADLVVLMEYAQ</sequence>
<evidence type="ECO:0000259" key="8">
    <source>
        <dbReference type="PROSITE" id="PS50174"/>
    </source>
</evidence>
<evidence type="ECO:0000256" key="5">
    <source>
        <dbReference type="ARBA" id="ARBA00023187"/>
    </source>
</evidence>
<feature type="compositionally biased region" description="Acidic residues" evidence="7">
    <location>
        <begin position="105"/>
        <end position="122"/>
    </location>
</feature>
<evidence type="ECO:0000313" key="9">
    <source>
        <dbReference type="EMBL" id="RKU42912.1"/>
    </source>
</evidence>
<dbReference type="PANTHER" id="PTHR23329">
    <property type="entry name" value="TUFTELIN-INTERACTING PROTEIN 11-RELATED"/>
    <property type="match status" value="1"/>
</dbReference>
<dbReference type="GO" id="GO:0003676">
    <property type="term" value="F:nucleic acid binding"/>
    <property type="evidence" value="ECO:0007669"/>
    <property type="project" value="InterPro"/>
</dbReference>
<dbReference type="OrthoDB" id="4822at2759"/>
<dbReference type="InterPro" id="IPR022783">
    <property type="entry name" value="GCFC_dom"/>
</dbReference>
<evidence type="ECO:0000256" key="4">
    <source>
        <dbReference type="ARBA" id="ARBA00022728"/>
    </source>
</evidence>
<keyword evidence="4" id="KW-0747">Spliceosome</keyword>
<evidence type="ECO:0000256" key="3">
    <source>
        <dbReference type="ARBA" id="ARBA00022664"/>
    </source>
</evidence>
<feature type="region of interest" description="Disordered" evidence="7">
    <location>
        <begin position="287"/>
        <end position="352"/>
    </location>
</feature>
<dbReference type="InterPro" id="IPR022159">
    <property type="entry name" value="STIP/TFIP11_N"/>
</dbReference>
<dbReference type="Proteomes" id="UP000275385">
    <property type="component" value="Unassembled WGS sequence"/>
</dbReference>
<feature type="region of interest" description="Disordered" evidence="7">
    <location>
        <begin position="830"/>
        <end position="880"/>
    </location>
</feature>
<dbReference type="InterPro" id="IPR000467">
    <property type="entry name" value="G_patch_dom"/>
</dbReference>